<name>A0A8D8I5P6_CULPI</name>
<organism evidence="1">
    <name type="scientific">Culex pipiens</name>
    <name type="common">House mosquito</name>
    <dbReference type="NCBI Taxonomy" id="7175"/>
    <lineage>
        <taxon>Eukaryota</taxon>
        <taxon>Metazoa</taxon>
        <taxon>Ecdysozoa</taxon>
        <taxon>Arthropoda</taxon>
        <taxon>Hexapoda</taxon>
        <taxon>Insecta</taxon>
        <taxon>Pterygota</taxon>
        <taxon>Neoptera</taxon>
        <taxon>Endopterygota</taxon>
        <taxon>Diptera</taxon>
        <taxon>Nematocera</taxon>
        <taxon>Culicoidea</taxon>
        <taxon>Culicidae</taxon>
        <taxon>Culicinae</taxon>
        <taxon>Culicini</taxon>
        <taxon>Culex</taxon>
        <taxon>Culex</taxon>
    </lineage>
</organism>
<reference evidence="1" key="1">
    <citation type="submission" date="2021-05" db="EMBL/GenBank/DDBJ databases">
        <authorList>
            <person name="Alioto T."/>
            <person name="Alioto T."/>
            <person name="Gomez Garrido J."/>
        </authorList>
    </citation>
    <scope>NUCLEOTIDE SEQUENCE</scope>
</reference>
<protein>
    <submittedName>
        <fullName evidence="1">(northern house mosquito) hypothetical protein</fullName>
    </submittedName>
</protein>
<dbReference type="EMBL" id="HBUE01234112">
    <property type="protein sequence ID" value="CAG6546221.1"/>
    <property type="molecule type" value="Transcribed_RNA"/>
</dbReference>
<dbReference type="EMBL" id="HBUE01234113">
    <property type="protein sequence ID" value="CAG6546222.1"/>
    <property type="molecule type" value="Transcribed_RNA"/>
</dbReference>
<accession>A0A8D8I5P6</accession>
<dbReference type="EMBL" id="HBUE01340996">
    <property type="protein sequence ID" value="CAG6598396.1"/>
    <property type="molecule type" value="Transcribed_RNA"/>
</dbReference>
<proteinExistence type="predicted"/>
<dbReference type="EMBL" id="HBUE01122035">
    <property type="protein sequence ID" value="CAG6492832.1"/>
    <property type="molecule type" value="Transcribed_RNA"/>
</dbReference>
<dbReference type="EMBL" id="HBUE01340997">
    <property type="protein sequence ID" value="CAG6598397.1"/>
    <property type="molecule type" value="Transcribed_RNA"/>
</dbReference>
<sequence>MIRQFHSNLMPSTHPPAAVRPRAQTLRQRNVIHRVRLRVHDPDLLRPRRRLATLDSGGAVLGDSLHHDALRMLLESVMLARAGGCPILVIYLLETDPIWARGVGAEG</sequence>
<evidence type="ECO:0000313" key="1">
    <source>
        <dbReference type="EMBL" id="CAG6546221.1"/>
    </source>
</evidence>
<dbReference type="AlphaFoldDB" id="A0A8D8I5P6"/>